<evidence type="ECO:0000313" key="2">
    <source>
        <dbReference type="EMBL" id="GAA1776840.1"/>
    </source>
</evidence>
<dbReference type="InterPro" id="IPR036779">
    <property type="entry name" value="LysM_dom_sf"/>
</dbReference>
<dbReference type="Gene3D" id="3.10.350.10">
    <property type="entry name" value="LysM domain"/>
    <property type="match status" value="1"/>
</dbReference>
<dbReference type="Proteomes" id="UP001500655">
    <property type="component" value="Unassembled WGS sequence"/>
</dbReference>
<accession>A0ABN2L8S5</accession>
<comment type="caution">
    <text evidence="2">The sequence shown here is derived from an EMBL/GenBank/DDBJ whole genome shotgun (WGS) entry which is preliminary data.</text>
</comment>
<name>A0ABN2L8S5_9ACTN</name>
<sequence length="100" mass="10705">MGHAGGLRLTRRGRIVVLVFLMAVTTTLGAVVVATTGEAAPPVAEAPMAVVRPGDTLWRIAARELPGRDPWVAVNAIRELNGIDDYTVHPGQELRLPAMR</sequence>
<proteinExistence type="predicted"/>
<protein>
    <recommendedName>
        <fullName evidence="1">LysM domain-containing protein</fullName>
    </recommendedName>
</protein>
<dbReference type="SUPFAM" id="SSF54106">
    <property type="entry name" value="LysM domain"/>
    <property type="match status" value="1"/>
</dbReference>
<evidence type="ECO:0000259" key="1">
    <source>
        <dbReference type="PROSITE" id="PS51782"/>
    </source>
</evidence>
<dbReference type="RefSeq" id="WP_344088390.1">
    <property type="nucleotide sequence ID" value="NZ_BAAALS010000050.1"/>
</dbReference>
<dbReference type="Pfam" id="PF01476">
    <property type="entry name" value="LysM"/>
    <property type="match status" value="1"/>
</dbReference>
<dbReference type="CDD" id="cd00118">
    <property type="entry name" value="LysM"/>
    <property type="match status" value="1"/>
</dbReference>
<dbReference type="InterPro" id="IPR018392">
    <property type="entry name" value="LysM"/>
</dbReference>
<reference evidence="2 3" key="1">
    <citation type="journal article" date="2019" name="Int. J. Syst. Evol. Microbiol.">
        <title>The Global Catalogue of Microorganisms (GCM) 10K type strain sequencing project: providing services to taxonomists for standard genome sequencing and annotation.</title>
        <authorList>
            <consortium name="The Broad Institute Genomics Platform"/>
            <consortium name="The Broad Institute Genome Sequencing Center for Infectious Disease"/>
            <person name="Wu L."/>
            <person name="Ma J."/>
        </authorList>
    </citation>
    <scope>NUCLEOTIDE SEQUENCE [LARGE SCALE GENOMIC DNA]</scope>
    <source>
        <strain evidence="2 3">JCM 13249</strain>
    </source>
</reference>
<evidence type="ECO:0000313" key="3">
    <source>
        <dbReference type="Proteomes" id="UP001500655"/>
    </source>
</evidence>
<dbReference type="PROSITE" id="PS51782">
    <property type="entry name" value="LYSM"/>
    <property type="match status" value="1"/>
</dbReference>
<dbReference type="EMBL" id="BAAALS010000050">
    <property type="protein sequence ID" value="GAA1776840.1"/>
    <property type="molecule type" value="Genomic_DNA"/>
</dbReference>
<organism evidence="2 3">
    <name type="scientific">Luedemannella helvata</name>
    <dbReference type="NCBI Taxonomy" id="349315"/>
    <lineage>
        <taxon>Bacteria</taxon>
        <taxon>Bacillati</taxon>
        <taxon>Actinomycetota</taxon>
        <taxon>Actinomycetes</taxon>
        <taxon>Micromonosporales</taxon>
        <taxon>Micromonosporaceae</taxon>
        <taxon>Luedemannella</taxon>
    </lineage>
</organism>
<dbReference type="SMART" id="SM00257">
    <property type="entry name" value="LysM"/>
    <property type="match status" value="1"/>
</dbReference>
<keyword evidence="3" id="KW-1185">Reference proteome</keyword>
<gene>
    <name evidence="2" type="ORF">GCM10009681_55100</name>
</gene>
<feature type="domain" description="LysM" evidence="1">
    <location>
        <begin position="47"/>
        <end position="96"/>
    </location>
</feature>